<evidence type="ECO:0000313" key="1">
    <source>
        <dbReference type="EMBL" id="KAG6527722.1"/>
    </source>
</evidence>
<evidence type="ECO:0000313" key="2">
    <source>
        <dbReference type="Proteomes" id="UP000734854"/>
    </source>
</evidence>
<dbReference type="EMBL" id="JACMSC010000003">
    <property type="protein sequence ID" value="KAG6527722.1"/>
    <property type="molecule type" value="Genomic_DNA"/>
</dbReference>
<name>A0A8J5HYL4_ZINOF</name>
<organism evidence="1 2">
    <name type="scientific">Zingiber officinale</name>
    <name type="common">Ginger</name>
    <name type="synonym">Amomum zingiber</name>
    <dbReference type="NCBI Taxonomy" id="94328"/>
    <lineage>
        <taxon>Eukaryota</taxon>
        <taxon>Viridiplantae</taxon>
        <taxon>Streptophyta</taxon>
        <taxon>Embryophyta</taxon>
        <taxon>Tracheophyta</taxon>
        <taxon>Spermatophyta</taxon>
        <taxon>Magnoliopsida</taxon>
        <taxon>Liliopsida</taxon>
        <taxon>Zingiberales</taxon>
        <taxon>Zingiberaceae</taxon>
        <taxon>Zingiber</taxon>
    </lineage>
</organism>
<accession>A0A8J5HYL4</accession>
<comment type="caution">
    <text evidence="1">The sequence shown here is derived from an EMBL/GenBank/DDBJ whole genome shotgun (WGS) entry which is preliminary data.</text>
</comment>
<sequence length="119" mass="13584">MLHPYSILTSLENKQMTINFQIFSSVTERDFLLFLSATCDYPTRRLLCHRSKMKLVRSSVGLKMGDQIGAFEDAKRASLLAPNFSQCKLRLQPIHGWLPILLGLKFQNFRTCSLQSSTS</sequence>
<gene>
    <name evidence="1" type="ORF">ZIOFF_009848</name>
</gene>
<dbReference type="Proteomes" id="UP000734854">
    <property type="component" value="Unassembled WGS sequence"/>
</dbReference>
<protein>
    <submittedName>
        <fullName evidence="1">Uncharacterized protein</fullName>
    </submittedName>
</protein>
<reference evidence="1 2" key="1">
    <citation type="submission" date="2020-08" db="EMBL/GenBank/DDBJ databases">
        <title>Plant Genome Project.</title>
        <authorList>
            <person name="Zhang R.-G."/>
        </authorList>
    </citation>
    <scope>NUCLEOTIDE SEQUENCE [LARGE SCALE GENOMIC DNA]</scope>
    <source>
        <tissue evidence="1">Rhizome</tissue>
    </source>
</reference>
<dbReference type="AlphaFoldDB" id="A0A8J5HYL4"/>
<keyword evidence="2" id="KW-1185">Reference proteome</keyword>
<proteinExistence type="predicted"/>